<evidence type="ECO:0000313" key="3">
    <source>
        <dbReference type="Proteomes" id="UP000543419"/>
    </source>
</evidence>
<accession>A0A7Y0EXB9</accession>
<organism evidence="2 3">
    <name type="scientific">Bifidobacterium olomucense</name>
    <dbReference type="NCBI Taxonomy" id="2675324"/>
    <lineage>
        <taxon>Bacteria</taxon>
        <taxon>Bacillati</taxon>
        <taxon>Actinomycetota</taxon>
        <taxon>Actinomycetes</taxon>
        <taxon>Bifidobacteriales</taxon>
        <taxon>Bifidobacteriaceae</taxon>
        <taxon>Bifidobacterium</taxon>
    </lineage>
</organism>
<gene>
    <name evidence="2" type="ORF">G1C97_1087</name>
</gene>
<reference evidence="2 3" key="1">
    <citation type="submission" date="2020-02" db="EMBL/GenBank/DDBJ databases">
        <title>Characterization of phylogenetic diversity of novel bifidobacterial species isolated in Czech ZOOs.</title>
        <authorList>
            <person name="Lugli G.A."/>
            <person name="Vera N.B."/>
            <person name="Ventura M."/>
        </authorList>
    </citation>
    <scope>NUCLEOTIDE SEQUENCE [LARGE SCALE GENOMIC DNA]</scope>
    <source>
        <strain evidence="2 3">DSM 109959</strain>
    </source>
</reference>
<dbReference type="Pfam" id="PF26096">
    <property type="entry name" value="DUF8033"/>
    <property type="match status" value="1"/>
</dbReference>
<dbReference type="EMBL" id="JAAIIG010000003">
    <property type="protein sequence ID" value="NMM98138.1"/>
    <property type="molecule type" value="Genomic_DNA"/>
</dbReference>
<dbReference type="AlphaFoldDB" id="A0A7Y0EXB9"/>
<proteinExistence type="predicted"/>
<keyword evidence="3" id="KW-1185">Reference proteome</keyword>
<sequence length="103" mass="11813">MERSYLLDAAHSNQKSFGGKAVVEVWRKGAGLDYELFSYGTHVATVSDDIMGGYYHLTLLPAWDYSNTTVKHVREFIQQFGWKHMTKAQIGELRGTCSVYKYR</sequence>
<protein>
    <recommendedName>
        <fullName evidence="1">DUF8033 domain-containing protein</fullName>
    </recommendedName>
</protein>
<evidence type="ECO:0000259" key="1">
    <source>
        <dbReference type="Pfam" id="PF26096"/>
    </source>
</evidence>
<name>A0A7Y0EXB9_9BIFI</name>
<dbReference type="Proteomes" id="UP000543419">
    <property type="component" value="Unassembled WGS sequence"/>
</dbReference>
<comment type="caution">
    <text evidence="2">The sequence shown here is derived from an EMBL/GenBank/DDBJ whole genome shotgun (WGS) entry which is preliminary data.</text>
</comment>
<dbReference type="RefSeq" id="WP_169240880.1">
    <property type="nucleotide sequence ID" value="NZ_JAAIIG010000003.1"/>
</dbReference>
<evidence type="ECO:0000313" key="2">
    <source>
        <dbReference type="EMBL" id="NMM98138.1"/>
    </source>
</evidence>
<dbReference type="InterPro" id="IPR058346">
    <property type="entry name" value="DUF8033"/>
</dbReference>
<feature type="domain" description="DUF8033" evidence="1">
    <location>
        <begin position="11"/>
        <end position="90"/>
    </location>
</feature>